<gene>
    <name evidence="1" type="ORF">J8273_7820</name>
</gene>
<proteinExistence type="predicted"/>
<evidence type="ECO:0000313" key="1">
    <source>
        <dbReference type="EMBL" id="KAG9390469.1"/>
    </source>
</evidence>
<reference evidence="1" key="1">
    <citation type="submission" date="2021-05" db="EMBL/GenBank/DDBJ databases">
        <title>A free-living protist that lacks canonical eukaryotic 1 DNA replication and segregation systems.</title>
        <authorList>
            <person name="Salas-Leiva D.E."/>
            <person name="Tromer E.C."/>
            <person name="Curtis B.A."/>
            <person name="Jerlstrom-Hultqvist J."/>
            <person name="Kolisko M."/>
            <person name="Yi Z."/>
            <person name="Salas-Leiva J.S."/>
            <person name="Gallot-Lavallee L."/>
            <person name="Kops G.J.P.L."/>
            <person name="Archibald J.M."/>
            <person name="Simpson A.G.B."/>
            <person name="Roger A.J."/>
        </authorList>
    </citation>
    <scope>NUCLEOTIDE SEQUENCE</scope>
    <source>
        <strain evidence="1">BICM</strain>
    </source>
</reference>
<comment type="caution">
    <text evidence="1">The sequence shown here is derived from an EMBL/GenBank/DDBJ whole genome shotgun (WGS) entry which is preliminary data.</text>
</comment>
<protein>
    <submittedName>
        <fullName evidence="1">Uncharacterized protein</fullName>
    </submittedName>
</protein>
<organism evidence="1 2">
    <name type="scientific">Carpediemonas membranifera</name>
    <dbReference type="NCBI Taxonomy" id="201153"/>
    <lineage>
        <taxon>Eukaryota</taxon>
        <taxon>Metamonada</taxon>
        <taxon>Carpediemonas-like organisms</taxon>
        <taxon>Carpediemonas</taxon>
    </lineage>
</organism>
<name>A0A8J6AYN4_9EUKA</name>
<evidence type="ECO:0000313" key="2">
    <source>
        <dbReference type="Proteomes" id="UP000717585"/>
    </source>
</evidence>
<sequence length="231" mass="24960">MSGVYPDTVHTREEHRLDACARRLYMEGFGIGEISQILKVPAREFRSYIDKPSKTERKTPRAPSAQFNIHEHMAGFVDEHGQPVSELEPGMEVTELLSDSLVSISEGSVFSASSYTCADTLEVSPVPHTTAITSDSVMDSYPDSLSTESTVSGANSLITEYASDAETDRSTCSWGSDLAPTAASNVSCKSGMVDTSMQTAPTSAGHVECDLLAPVRQTGRLLLRIVNMLTF</sequence>
<dbReference type="EMBL" id="JAHDYR010000064">
    <property type="protein sequence ID" value="KAG9390469.1"/>
    <property type="molecule type" value="Genomic_DNA"/>
</dbReference>
<accession>A0A8J6AYN4</accession>
<dbReference type="AlphaFoldDB" id="A0A8J6AYN4"/>
<keyword evidence="2" id="KW-1185">Reference proteome</keyword>
<dbReference type="Proteomes" id="UP000717585">
    <property type="component" value="Unassembled WGS sequence"/>
</dbReference>